<organism evidence="4 5">
    <name type="scientific">Nostoc flagelliforme CCNUN1</name>
    <dbReference type="NCBI Taxonomy" id="2038116"/>
    <lineage>
        <taxon>Bacteria</taxon>
        <taxon>Bacillati</taxon>
        <taxon>Cyanobacteriota</taxon>
        <taxon>Cyanophyceae</taxon>
        <taxon>Nostocales</taxon>
        <taxon>Nostocaceae</taxon>
        <taxon>Nostoc</taxon>
    </lineage>
</organism>
<dbReference type="PANTHER" id="PTHR43156:SF2">
    <property type="entry name" value="STAGE II SPORULATION PROTEIN E"/>
    <property type="match status" value="1"/>
</dbReference>
<feature type="domain" description="Phytochrome chromophore attachment site" evidence="3">
    <location>
        <begin position="357"/>
        <end position="493"/>
    </location>
</feature>
<evidence type="ECO:0000256" key="2">
    <source>
        <dbReference type="SAM" id="Phobius"/>
    </source>
</evidence>
<keyword evidence="2" id="KW-0472">Membrane</keyword>
<name>A0A2K8SXS4_9NOSO</name>
<evidence type="ECO:0000259" key="3">
    <source>
        <dbReference type="PROSITE" id="PS50046"/>
    </source>
</evidence>
<feature type="domain" description="Phytochrome chromophore attachment site" evidence="3">
    <location>
        <begin position="701"/>
        <end position="837"/>
    </location>
</feature>
<dbReference type="OrthoDB" id="419276at2"/>
<dbReference type="EMBL" id="CP024785">
    <property type="protein sequence ID" value="AUB40244.1"/>
    <property type="molecule type" value="Genomic_DNA"/>
</dbReference>
<dbReference type="AlphaFoldDB" id="A0A2K8SXS4"/>
<dbReference type="RefSeq" id="WP_100901013.1">
    <property type="nucleotide sequence ID" value="NZ_CAWNNC010000001.1"/>
</dbReference>
<dbReference type="Pfam" id="PF01590">
    <property type="entry name" value="GAF"/>
    <property type="match status" value="4"/>
</dbReference>
<dbReference type="InterPro" id="IPR016132">
    <property type="entry name" value="Phyto_chromo_attachment"/>
</dbReference>
<evidence type="ECO:0000313" key="5">
    <source>
        <dbReference type="Proteomes" id="UP000232003"/>
    </source>
</evidence>
<keyword evidence="2" id="KW-1133">Transmembrane helix</keyword>
<dbReference type="PANTHER" id="PTHR43156">
    <property type="entry name" value="STAGE II SPORULATION PROTEIN E-RELATED"/>
    <property type="match status" value="1"/>
</dbReference>
<dbReference type="Gene3D" id="3.30.450.40">
    <property type="match status" value="4"/>
</dbReference>
<feature type="transmembrane region" description="Helical" evidence="2">
    <location>
        <begin position="82"/>
        <end position="103"/>
    </location>
</feature>
<dbReference type="KEGG" id="nfl:COO91_06253"/>
<dbReference type="InterPro" id="IPR003018">
    <property type="entry name" value="GAF"/>
</dbReference>
<dbReference type="SMART" id="SM00065">
    <property type="entry name" value="GAF"/>
    <property type="match status" value="4"/>
</dbReference>
<feature type="domain" description="Phytochrome chromophore attachment site" evidence="3">
    <location>
        <begin position="529"/>
        <end position="665"/>
    </location>
</feature>
<dbReference type="GO" id="GO:0016791">
    <property type="term" value="F:phosphatase activity"/>
    <property type="evidence" value="ECO:0007669"/>
    <property type="project" value="TreeGrafter"/>
</dbReference>
<dbReference type="InterPro" id="IPR029016">
    <property type="entry name" value="GAF-like_dom_sf"/>
</dbReference>
<reference evidence="4 5" key="1">
    <citation type="submission" date="2017-11" db="EMBL/GenBank/DDBJ databases">
        <title>Complete genome of a free-living desiccation-tolerant cyanobacterium and its photosynthetic adaptation to extreme terrestrial habitat.</title>
        <authorList>
            <person name="Shang J."/>
        </authorList>
    </citation>
    <scope>NUCLEOTIDE SEQUENCE [LARGE SCALE GENOMIC DNA]</scope>
    <source>
        <strain evidence="4 5">CCNUN1</strain>
    </source>
</reference>
<dbReference type="InterPro" id="IPR052016">
    <property type="entry name" value="Bact_Sigma-Reg"/>
</dbReference>
<feature type="transmembrane region" description="Helical" evidence="2">
    <location>
        <begin position="29"/>
        <end position="51"/>
    </location>
</feature>
<sequence length="860" mass="96873">MNQSFSQNQARRNREQRLWQQKWSLKTKAIVWALSISILPVVAIGTATYYYGSNLITKQIPQVRLESAASSTETELALQRQLLLLLAGMGVTAIFTGAIAVFVTNRAISRVSKAAAISNSIKNKLRPDSEFTQYFIANEDELVMLERNINLFTELLSVLIKEKETEADYSQLLRRVTQWVRESFNEEDVLKITSEEIRKALSIDRVSIFCFNSNSNGTFIAESVAPGLPRVLGVTVSEPGFEAGYIEKYQNGSIRAIDNIYQADLSDDDIELLEQFAVKSNLVAPILKGKQLFGLLIAHQCSRIRFWQQSEIDLFTQIAIQVGFALDYTKLLEQVDTKADIAQVFIEITRSIRQSLNEEDVIKTTVEEVRKGLSSDRVLVYTFDASWSGTVIAESVVPGYPKVLRSEIQDPCFAQDYVEKYQSGRVQAINNIYEAGLRDCHINLLESFGVKANLVAPILKDEQLFGLLIAHQCSRPRDWQQSEIDLCAQIAMEVGFALDHARLLQRIEAESVQSQLLADTIGSIRQSLNEEDVLKTTVEEVRKVLSTDRVMIYSFNANYSGTVIAESVVLTYPKVLRSEIQDLYFGQGYVEEYQSGRVLAINNIYEAGLADYQISLLESFAVKANLVAPILKDEQLFGLLIAHQCSKPRDWQQSEIDLFGQIAMQVGFALDHARLLQRIEAESRRSQLLVDITRSIRQSLNEEDVIKTTVEEVRKALSVDRVLVYSFYANWFGIIIAESVVPGYPKVLRSKIYDPCFTENYIEKYQSGRVVATNNIYEAGLADCHVNLLESFGVKANLVAPIIKDDQLFGLLIAHQCSGPRDWQQPEIDLFTQIAMQVGFTLDHARLLQAYQATEANSGV</sequence>
<keyword evidence="2" id="KW-0812">Transmembrane</keyword>
<keyword evidence="5" id="KW-1185">Reference proteome</keyword>
<keyword evidence="1" id="KW-0378">Hydrolase</keyword>
<gene>
    <name evidence="4" type="ORF">COO91_06253</name>
</gene>
<dbReference type="SUPFAM" id="SSF55781">
    <property type="entry name" value="GAF domain-like"/>
    <property type="match status" value="4"/>
</dbReference>
<accession>A0A2K8SXS4</accession>
<proteinExistence type="predicted"/>
<dbReference type="PROSITE" id="PS50046">
    <property type="entry name" value="PHYTOCHROME_2"/>
    <property type="match status" value="4"/>
</dbReference>
<dbReference type="Proteomes" id="UP000232003">
    <property type="component" value="Chromosome"/>
</dbReference>
<feature type="domain" description="Phytochrome chromophore attachment site" evidence="3">
    <location>
        <begin position="185"/>
        <end position="321"/>
    </location>
</feature>
<protein>
    <submittedName>
        <fullName evidence="4">PixJ, methyl-accepting chemotaxis protein PixJ</fullName>
    </submittedName>
</protein>
<evidence type="ECO:0000256" key="1">
    <source>
        <dbReference type="ARBA" id="ARBA00022801"/>
    </source>
</evidence>
<evidence type="ECO:0000313" key="4">
    <source>
        <dbReference type="EMBL" id="AUB40244.1"/>
    </source>
</evidence>